<dbReference type="AlphaFoldDB" id="A0A1H4Y2C3"/>
<keyword evidence="1" id="KW-0472">Membrane</keyword>
<sequence>MAWATSADVHGNGSWLPPPHIVTLLAYVVLLSGVLLNFLPHS</sequence>
<evidence type="ECO:0000313" key="3">
    <source>
        <dbReference type="Proteomes" id="UP000199622"/>
    </source>
</evidence>
<dbReference type="Proteomes" id="UP000199622">
    <property type="component" value="Unassembled WGS sequence"/>
</dbReference>
<evidence type="ECO:0000256" key="1">
    <source>
        <dbReference type="SAM" id="Phobius"/>
    </source>
</evidence>
<feature type="transmembrane region" description="Helical" evidence="1">
    <location>
        <begin position="20"/>
        <end position="39"/>
    </location>
</feature>
<proteinExistence type="predicted"/>
<accession>A0A1H4Y2C3</accession>
<evidence type="ECO:0000313" key="2">
    <source>
        <dbReference type="EMBL" id="SED12132.1"/>
    </source>
</evidence>
<gene>
    <name evidence="2" type="ORF">SAMN04489727_6506</name>
</gene>
<protein>
    <submittedName>
        <fullName evidence="2">Uncharacterized protein</fullName>
    </submittedName>
</protein>
<keyword evidence="3" id="KW-1185">Reference proteome</keyword>
<name>A0A1H4Y2C3_9PSEU</name>
<reference evidence="3" key="1">
    <citation type="submission" date="2016-10" db="EMBL/GenBank/DDBJ databases">
        <authorList>
            <person name="Varghese N."/>
            <person name="Submissions S."/>
        </authorList>
    </citation>
    <scope>NUCLEOTIDE SEQUENCE [LARGE SCALE GENOMIC DNA]</scope>
    <source>
        <strain evidence="3">DSM 44544</strain>
    </source>
</reference>
<organism evidence="2 3">
    <name type="scientific">Amycolatopsis tolypomycina</name>
    <dbReference type="NCBI Taxonomy" id="208445"/>
    <lineage>
        <taxon>Bacteria</taxon>
        <taxon>Bacillati</taxon>
        <taxon>Actinomycetota</taxon>
        <taxon>Actinomycetes</taxon>
        <taxon>Pseudonocardiales</taxon>
        <taxon>Pseudonocardiaceae</taxon>
        <taxon>Amycolatopsis</taxon>
    </lineage>
</organism>
<keyword evidence="1" id="KW-0812">Transmembrane</keyword>
<dbReference type="EMBL" id="FNSO01000004">
    <property type="protein sequence ID" value="SED12132.1"/>
    <property type="molecule type" value="Genomic_DNA"/>
</dbReference>
<keyword evidence="1" id="KW-1133">Transmembrane helix</keyword>